<proteinExistence type="inferred from homology"/>
<evidence type="ECO:0000313" key="7">
    <source>
        <dbReference type="Proteomes" id="UP001154282"/>
    </source>
</evidence>
<evidence type="ECO:0000256" key="1">
    <source>
        <dbReference type="ARBA" id="ARBA00004123"/>
    </source>
</evidence>
<evidence type="ECO:0000256" key="2">
    <source>
        <dbReference type="ARBA" id="ARBA00023015"/>
    </source>
</evidence>
<dbReference type="GO" id="GO:0005634">
    <property type="term" value="C:nucleus"/>
    <property type="evidence" value="ECO:0007669"/>
    <property type="project" value="UniProtKB-SubCell"/>
</dbReference>
<comment type="subcellular location">
    <subcellularLocation>
        <location evidence="1">Nucleus</location>
    </subcellularLocation>
</comment>
<dbReference type="AlphaFoldDB" id="A0AAV0MVW1"/>
<dbReference type="PROSITE" id="PS50985">
    <property type="entry name" value="GRAS"/>
    <property type="match status" value="1"/>
</dbReference>
<evidence type="ECO:0000256" key="5">
    <source>
        <dbReference type="PROSITE-ProRule" id="PRU01191"/>
    </source>
</evidence>
<dbReference type="Pfam" id="PF03514">
    <property type="entry name" value="GRAS"/>
    <property type="match status" value="1"/>
</dbReference>
<accession>A0AAV0MVW1</accession>
<comment type="similarity">
    <text evidence="5">Belongs to the GRAS family.</text>
</comment>
<gene>
    <name evidence="6" type="ORF">LITE_LOCUS30505</name>
</gene>
<name>A0AAV0MVW1_9ROSI</name>
<comment type="caution">
    <text evidence="5">Lacks conserved residue(s) required for the propagation of feature annotation.</text>
</comment>
<sequence length="113" mass="12687">MEKYHFAEEIKNIVAYEGSDRVERHERADQWPRQLGRAGFQAVGFVQVYESSEDDALGLRVRWVYSGLASEKGFLLLGWKGSPIMLASAWQVHPHTASSAGSSFVRVSVMSKN</sequence>
<dbReference type="EMBL" id="CAMGYJ010000007">
    <property type="protein sequence ID" value="CAI0450409.1"/>
    <property type="molecule type" value="Genomic_DNA"/>
</dbReference>
<protein>
    <submittedName>
        <fullName evidence="6">Uncharacterized protein</fullName>
    </submittedName>
</protein>
<keyword evidence="3" id="KW-0804">Transcription</keyword>
<evidence type="ECO:0000313" key="6">
    <source>
        <dbReference type="EMBL" id="CAI0450409.1"/>
    </source>
</evidence>
<dbReference type="InterPro" id="IPR005202">
    <property type="entry name" value="TF_GRAS"/>
</dbReference>
<dbReference type="Proteomes" id="UP001154282">
    <property type="component" value="Unassembled WGS sequence"/>
</dbReference>
<organism evidence="6 7">
    <name type="scientific">Linum tenue</name>
    <dbReference type="NCBI Taxonomy" id="586396"/>
    <lineage>
        <taxon>Eukaryota</taxon>
        <taxon>Viridiplantae</taxon>
        <taxon>Streptophyta</taxon>
        <taxon>Embryophyta</taxon>
        <taxon>Tracheophyta</taxon>
        <taxon>Spermatophyta</taxon>
        <taxon>Magnoliopsida</taxon>
        <taxon>eudicotyledons</taxon>
        <taxon>Gunneridae</taxon>
        <taxon>Pentapetalae</taxon>
        <taxon>rosids</taxon>
        <taxon>fabids</taxon>
        <taxon>Malpighiales</taxon>
        <taxon>Linaceae</taxon>
        <taxon>Linum</taxon>
    </lineage>
</organism>
<keyword evidence="7" id="KW-1185">Reference proteome</keyword>
<keyword evidence="4" id="KW-0539">Nucleus</keyword>
<reference evidence="6" key="1">
    <citation type="submission" date="2022-08" db="EMBL/GenBank/DDBJ databases">
        <authorList>
            <person name="Gutierrez-Valencia J."/>
        </authorList>
    </citation>
    <scope>NUCLEOTIDE SEQUENCE</scope>
</reference>
<feature type="region of interest" description="SAW" evidence="5">
    <location>
        <begin position="15"/>
        <end position="91"/>
    </location>
</feature>
<evidence type="ECO:0000256" key="4">
    <source>
        <dbReference type="ARBA" id="ARBA00023242"/>
    </source>
</evidence>
<keyword evidence="2" id="KW-0805">Transcription regulation</keyword>
<evidence type="ECO:0000256" key="3">
    <source>
        <dbReference type="ARBA" id="ARBA00023163"/>
    </source>
</evidence>
<comment type="caution">
    <text evidence="6">The sequence shown here is derived from an EMBL/GenBank/DDBJ whole genome shotgun (WGS) entry which is preliminary data.</text>
</comment>